<dbReference type="Pfam" id="PF07715">
    <property type="entry name" value="Plug"/>
    <property type="match status" value="1"/>
</dbReference>
<protein>
    <submittedName>
        <fullName evidence="6">Outer membrane beta-barrel protein</fullName>
    </submittedName>
</protein>
<dbReference type="InterPro" id="IPR008969">
    <property type="entry name" value="CarboxyPept-like_regulatory"/>
</dbReference>
<comment type="subcellular location">
    <subcellularLocation>
        <location evidence="1">Cell outer membrane</location>
    </subcellularLocation>
</comment>
<evidence type="ECO:0000256" key="1">
    <source>
        <dbReference type="ARBA" id="ARBA00004442"/>
    </source>
</evidence>
<dbReference type="Pfam" id="PF13620">
    <property type="entry name" value="CarboxypepD_reg"/>
    <property type="match status" value="1"/>
</dbReference>
<evidence type="ECO:0000256" key="2">
    <source>
        <dbReference type="ARBA" id="ARBA00023136"/>
    </source>
</evidence>
<dbReference type="RefSeq" id="WP_190785872.1">
    <property type="nucleotide sequence ID" value="NZ_JACWZZ010000004.1"/>
</dbReference>
<keyword evidence="3" id="KW-0998">Cell outer membrane</keyword>
<organism evidence="6 7">
    <name type="scientific">Hymenobacter duratus</name>
    <dbReference type="NCBI Taxonomy" id="2771356"/>
    <lineage>
        <taxon>Bacteria</taxon>
        <taxon>Pseudomonadati</taxon>
        <taxon>Bacteroidota</taxon>
        <taxon>Cytophagia</taxon>
        <taxon>Cytophagales</taxon>
        <taxon>Hymenobacteraceae</taxon>
        <taxon>Hymenobacter</taxon>
    </lineage>
</organism>
<dbReference type="InterPro" id="IPR012910">
    <property type="entry name" value="Plug_dom"/>
</dbReference>
<dbReference type="InterPro" id="IPR037066">
    <property type="entry name" value="Plug_dom_sf"/>
</dbReference>
<evidence type="ECO:0000259" key="5">
    <source>
        <dbReference type="Pfam" id="PF14905"/>
    </source>
</evidence>
<dbReference type="SUPFAM" id="SSF49464">
    <property type="entry name" value="Carboxypeptidase regulatory domain-like"/>
    <property type="match status" value="1"/>
</dbReference>
<gene>
    <name evidence="6" type="ORF">IC231_18060</name>
</gene>
<dbReference type="SUPFAM" id="SSF56935">
    <property type="entry name" value="Porins"/>
    <property type="match status" value="1"/>
</dbReference>
<evidence type="ECO:0000313" key="7">
    <source>
        <dbReference type="Proteomes" id="UP000642468"/>
    </source>
</evidence>
<dbReference type="InterPro" id="IPR041700">
    <property type="entry name" value="OMP_b-brl_3"/>
</dbReference>
<name>A0ABR8JMX3_9BACT</name>
<dbReference type="Gene3D" id="2.170.130.10">
    <property type="entry name" value="TonB-dependent receptor, plug domain"/>
    <property type="match status" value="1"/>
</dbReference>
<dbReference type="Proteomes" id="UP000642468">
    <property type="component" value="Unassembled WGS sequence"/>
</dbReference>
<accession>A0ABR8JMX3</accession>
<comment type="caution">
    <text evidence="6">The sequence shown here is derived from an EMBL/GenBank/DDBJ whole genome shotgun (WGS) entry which is preliminary data.</text>
</comment>
<dbReference type="Pfam" id="PF14905">
    <property type="entry name" value="OMP_b-brl_3"/>
    <property type="match status" value="1"/>
</dbReference>
<evidence type="ECO:0000313" key="6">
    <source>
        <dbReference type="EMBL" id="MBD2716958.1"/>
    </source>
</evidence>
<dbReference type="PANTHER" id="PTHR40980">
    <property type="entry name" value="PLUG DOMAIN-CONTAINING PROTEIN"/>
    <property type="match status" value="1"/>
</dbReference>
<dbReference type="PANTHER" id="PTHR40980:SF4">
    <property type="entry name" value="TONB-DEPENDENT RECEPTOR-LIKE BETA-BARREL DOMAIN-CONTAINING PROTEIN"/>
    <property type="match status" value="1"/>
</dbReference>
<reference evidence="6 7" key="1">
    <citation type="submission" date="2020-09" db="EMBL/GenBank/DDBJ databases">
        <authorList>
            <person name="Kim M.K."/>
        </authorList>
    </citation>
    <scope>NUCLEOTIDE SEQUENCE [LARGE SCALE GENOMIC DNA]</scope>
    <source>
        <strain evidence="6 7">BT646</strain>
    </source>
</reference>
<feature type="domain" description="Outer membrane protein beta-barrel" evidence="5">
    <location>
        <begin position="401"/>
        <end position="791"/>
    </location>
</feature>
<dbReference type="EMBL" id="JACWZZ010000004">
    <property type="protein sequence ID" value="MBD2716958.1"/>
    <property type="molecule type" value="Genomic_DNA"/>
</dbReference>
<feature type="domain" description="TonB-dependent receptor plug" evidence="4">
    <location>
        <begin position="155"/>
        <end position="232"/>
    </location>
</feature>
<dbReference type="Gene3D" id="2.40.170.20">
    <property type="entry name" value="TonB-dependent receptor, beta-barrel domain"/>
    <property type="match status" value="1"/>
</dbReference>
<evidence type="ECO:0000259" key="4">
    <source>
        <dbReference type="Pfam" id="PF07715"/>
    </source>
</evidence>
<keyword evidence="7" id="KW-1185">Reference proteome</keyword>
<dbReference type="InterPro" id="IPR036942">
    <property type="entry name" value="Beta-barrel_TonB_sf"/>
</dbReference>
<evidence type="ECO:0000256" key="3">
    <source>
        <dbReference type="ARBA" id="ARBA00023237"/>
    </source>
</evidence>
<sequence length="818" mass="89788">MHTRFSTSFLGWIWRLSVALLFLPQVSAAQIPAAPIPGVVRSAAGLPLAYATVVLHRATDSVAVKTEFSDAEGKFLLMPPAAGRYLLSVLHIGYRQAWAGPLETSAAVGPVLVVTLTPSAAQQLRGVTVTAQKPAFERLPDRTIVHVEGNTLAAGNTVLEVLGRAPGVTVSGSDNLSLRGKQGVLVLIDGKRVPMTGAELASMLRALPAEQVKTIELITNPPAKYDAQGGAGIIAINLKKDQRFGTNGSVNASYGRGQYGKHTSGFSLNHRSAHFNLYGTYAYTDRRNFQNLTFNRRYLQDGQAQTSSQQLNEMRNHLQSHTWKTGLDYTAGKRTTLGAMLSGLASNSPWEGTNASEFFNAQNASTARYSSWNLRNLRTPNVAGNLTLRHTFRPDSAGTPELTADADMARFGITRLLNLATSYALPARTPASLVGTHDGTLTIQSVKADYVRPLPRGLRLEAGAKSSWVQSNNSLIFYRTENAVTYLDTNQSNDFSYDENIHAAYLSLTRTRPALTLTAGLRAEQTNATGRQTIGNENFDRHYFQLFPNLSLSRTLSETQAVGFSLSRRLDRPTYNQLNPFRSFVDATSYRAGNPYLLPQTNYSAELTYTWRQKYVTGLSYAYARQPIVSVYLAQPSLLVAATDVNLRTRHYYAFTLTAPLAPTKWWQLYADAELFFIYFEGSLGDTAPPAGQPGAILNANSTFTLGKGWTADLNGSYHSRERYAFQVVNAFGQVGIGIQKSFFDGRATLRANATDLLYTAPVQATSRYVVFEETFRSTQDTRVATLAFTYRFGSNEVAPARKRATGAEDEKRRAISQ</sequence>
<proteinExistence type="predicted"/>
<keyword evidence="2" id="KW-0472">Membrane</keyword>